<keyword evidence="2" id="KW-1133">Transmembrane helix</keyword>
<proteinExistence type="predicted"/>
<keyword evidence="4" id="KW-1185">Reference proteome</keyword>
<comment type="caution">
    <text evidence="3">The sequence shown here is derived from an EMBL/GenBank/DDBJ whole genome shotgun (WGS) entry which is preliminary data.</text>
</comment>
<accession>A0A8H5YB98</accession>
<evidence type="ECO:0000256" key="2">
    <source>
        <dbReference type="SAM" id="Phobius"/>
    </source>
</evidence>
<reference evidence="3 4" key="1">
    <citation type="submission" date="2020-05" db="EMBL/GenBank/DDBJ databases">
        <title>Identification and distribution of gene clusters putatively required for synthesis of sphingolipid metabolism inhibitors in phylogenetically diverse species of the filamentous fungus Fusarium.</title>
        <authorList>
            <person name="Kim H.-S."/>
            <person name="Busman M."/>
            <person name="Brown D.W."/>
            <person name="Divon H."/>
            <person name="Uhlig S."/>
            <person name="Proctor R.H."/>
        </authorList>
    </citation>
    <scope>NUCLEOTIDE SEQUENCE [LARGE SCALE GENOMIC DNA]</scope>
    <source>
        <strain evidence="3 4">NRRL 66235</strain>
    </source>
</reference>
<gene>
    <name evidence="3" type="ORF">FMUND_10339</name>
</gene>
<dbReference type="Pfam" id="PF11905">
    <property type="entry name" value="DUF3425"/>
    <property type="match status" value="1"/>
</dbReference>
<name>A0A8H5YB98_9HYPO</name>
<keyword evidence="2" id="KW-0472">Membrane</keyword>
<dbReference type="AlphaFoldDB" id="A0A8H5YB98"/>
<dbReference type="EMBL" id="JAAOAN010000373">
    <property type="protein sequence ID" value="KAF5708964.1"/>
    <property type="molecule type" value="Genomic_DNA"/>
</dbReference>
<dbReference type="CDD" id="cd14688">
    <property type="entry name" value="bZIP_YAP"/>
    <property type="match status" value="1"/>
</dbReference>
<sequence length="431" mass="49523">MLEHSGYSSVVSESNKQRRKIQNRKNQRARRQRLKGQDAGNDLGSIPFEIRRWRVDEVEDIYCQDTTVYMQHPPCHTLPSTTKDTIVAREWLLEPELAQIWTVDSKPQSVTLNFPLPSDHLLHLIQYNVFRAFLSNKRTLNTISLDSRICSVYGPCLDDTTRYPPNPNIPPSLAPTTLQLTQYHFPWINILPFPRVRDNIIRCEGRFDNWELWQDLVGYNMRNAAATWQRGTPVTFSAPAPRLEQPPTLIAKNYVDMDELTAERNGLIIWGEPHDMQNWEATPSFLKKWSWIVEGCPRNSVSLYPVLITKGFSDFVKCHLVLLGKCDPILTEGRTGYFQASEVPDLPLAILLQKVQGVMVPNPMSEIPVYNTGWAFVMSMQSASIVLALLYRFIAAHENKKRDAAGFSESFDHAFVVDETDKSNMNFRYVY</sequence>
<organism evidence="3 4">
    <name type="scientific">Fusarium mundagurra</name>
    <dbReference type="NCBI Taxonomy" id="1567541"/>
    <lineage>
        <taxon>Eukaryota</taxon>
        <taxon>Fungi</taxon>
        <taxon>Dikarya</taxon>
        <taxon>Ascomycota</taxon>
        <taxon>Pezizomycotina</taxon>
        <taxon>Sordariomycetes</taxon>
        <taxon>Hypocreomycetidae</taxon>
        <taxon>Hypocreales</taxon>
        <taxon>Nectriaceae</taxon>
        <taxon>Fusarium</taxon>
        <taxon>Fusarium fujikuroi species complex</taxon>
    </lineage>
</organism>
<dbReference type="PANTHER" id="PTHR38116">
    <property type="entry name" value="CHROMOSOME 7, WHOLE GENOME SHOTGUN SEQUENCE"/>
    <property type="match status" value="1"/>
</dbReference>
<evidence type="ECO:0000256" key="1">
    <source>
        <dbReference type="SAM" id="MobiDB-lite"/>
    </source>
</evidence>
<feature type="region of interest" description="Disordered" evidence="1">
    <location>
        <begin position="1"/>
        <end position="40"/>
    </location>
</feature>
<dbReference type="Proteomes" id="UP000544331">
    <property type="component" value="Unassembled WGS sequence"/>
</dbReference>
<feature type="compositionally biased region" description="Polar residues" evidence="1">
    <location>
        <begin position="1"/>
        <end position="14"/>
    </location>
</feature>
<evidence type="ECO:0008006" key="5">
    <source>
        <dbReference type="Google" id="ProtNLM"/>
    </source>
</evidence>
<evidence type="ECO:0000313" key="4">
    <source>
        <dbReference type="Proteomes" id="UP000544331"/>
    </source>
</evidence>
<feature type="compositionally biased region" description="Basic residues" evidence="1">
    <location>
        <begin position="17"/>
        <end position="34"/>
    </location>
</feature>
<dbReference type="PANTHER" id="PTHR38116:SF1">
    <property type="entry name" value="BZIP DOMAIN-CONTAINING PROTEIN"/>
    <property type="match status" value="1"/>
</dbReference>
<keyword evidence="2" id="KW-0812">Transmembrane</keyword>
<dbReference type="InterPro" id="IPR021833">
    <property type="entry name" value="DUF3425"/>
</dbReference>
<protein>
    <recommendedName>
        <fullName evidence="5">BZIP domain-containing protein</fullName>
    </recommendedName>
</protein>
<dbReference type="OrthoDB" id="125347at2759"/>
<feature type="transmembrane region" description="Helical" evidence="2">
    <location>
        <begin position="373"/>
        <end position="394"/>
    </location>
</feature>
<evidence type="ECO:0000313" key="3">
    <source>
        <dbReference type="EMBL" id="KAF5708964.1"/>
    </source>
</evidence>